<accession>A0ABQ3VLQ3</accession>
<evidence type="ECO:0000313" key="1">
    <source>
        <dbReference type="EMBL" id="GHO87155.1"/>
    </source>
</evidence>
<comment type="caution">
    <text evidence="1">The sequence shown here is derived from an EMBL/GenBank/DDBJ whole genome shotgun (WGS) entry which is preliminary data.</text>
</comment>
<name>A0ABQ3VLQ3_9CHLR</name>
<organism evidence="1 2">
    <name type="scientific">Dictyobacter formicarum</name>
    <dbReference type="NCBI Taxonomy" id="2778368"/>
    <lineage>
        <taxon>Bacteria</taxon>
        <taxon>Bacillati</taxon>
        <taxon>Chloroflexota</taxon>
        <taxon>Ktedonobacteria</taxon>
        <taxon>Ktedonobacterales</taxon>
        <taxon>Dictyobacteraceae</taxon>
        <taxon>Dictyobacter</taxon>
    </lineage>
</organism>
<gene>
    <name evidence="1" type="ORF">KSZ_51610</name>
</gene>
<keyword evidence="2" id="KW-1185">Reference proteome</keyword>
<protein>
    <submittedName>
        <fullName evidence="1">Uncharacterized protein</fullName>
    </submittedName>
</protein>
<dbReference type="Proteomes" id="UP000635565">
    <property type="component" value="Unassembled WGS sequence"/>
</dbReference>
<dbReference type="EMBL" id="BNJJ01000015">
    <property type="protein sequence ID" value="GHO87155.1"/>
    <property type="molecule type" value="Genomic_DNA"/>
</dbReference>
<sequence length="146" mass="15603">MRLIRSPKVWIPLTLVLLLFTLPAGFILAKNVVSDSGPASSLCSKQAFASGTIVRLDGGKRQSTIREDIGIHDSTQASDPSLAGVNLIVGVNSSTRVFRQQGNECKPAPLSNLKTGQKIKVWSKSGMVLNSYPGRLVDTTDIVIVA</sequence>
<reference evidence="1 2" key="1">
    <citation type="journal article" date="2021" name="Int. J. Syst. Evol. Microbiol.">
        <title>Reticulibacter mediterranei gen. nov., sp. nov., within the new family Reticulibacteraceae fam. nov., and Ktedonospora formicarum gen. nov., sp. nov., Ktedonobacter robiniae sp. nov., Dictyobacter formicarum sp. nov. and Dictyobacter arantiisoli sp. nov., belonging to the class Ktedonobacteria.</title>
        <authorList>
            <person name="Yabe S."/>
            <person name="Zheng Y."/>
            <person name="Wang C.M."/>
            <person name="Sakai Y."/>
            <person name="Abe K."/>
            <person name="Yokota A."/>
            <person name="Donadio S."/>
            <person name="Cavaletti L."/>
            <person name="Monciardini P."/>
        </authorList>
    </citation>
    <scope>NUCLEOTIDE SEQUENCE [LARGE SCALE GENOMIC DNA]</scope>
    <source>
        <strain evidence="1 2">SOSP1-9</strain>
    </source>
</reference>
<dbReference type="RefSeq" id="WP_201364730.1">
    <property type="nucleotide sequence ID" value="NZ_BNJJ01000015.1"/>
</dbReference>
<proteinExistence type="predicted"/>
<evidence type="ECO:0000313" key="2">
    <source>
        <dbReference type="Proteomes" id="UP000635565"/>
    </source>
</evidence>